<dbReference type="AlphaFoldDB" id="A0A7J0GJA0"/>
<evidence type="ECO:0000256" key="1">
    <source>
        <dbReference type="SAM" id="MobiDB-lite"/>
    </source>
</evidence>
<protein>
    <submittedName>
        <fullName evidence="2">Uncharacterized protein</fullName>
    </submittedName>
</protein>
<evidence type="ECO:0000313" key="3">
    <source>
        <dbReference type="Proteomes" id="UP000585474"/>
    </source>
</evidence>
<keyword evidence="3" id="KW-1185">Reference proteome</keyword>
<sequence length="60" mass="6570">MTDYEERYEGNGEDLGNYGSPRGNNHGGADDYSHSKSQGFVMITLEVSYSSYSNTELAPA</sequence>
<evidence type="ECO:0000313" key="2">
    <source>
        <dbReference type="EMBL" id="GFZ10822.1"/>
    </source>
</evidence>
<feature type="compositionally biased region" description="Basic and acidic residues" evidence="1">
    <location>
        <begin position="1"/>
        <end position="10"/>
    </location>
</feature>
<dbReference type="EMBL" id="BJWL01000022">
    <property type="protein sequence ID" value="GFZ10822.1"/>
    <property type="molecule type" value="Genomic_DNA"/>
</dbReference>
<dbReference type="Proteomes" id="UP000585474">
    <property type="component" value="Unassembled WGS sequence"/>
</dbReference>
<name>A0A7J0GJA0_9ERIC</name>
<reference evidence="2 3" key="1">
    <citation type="submission" date="2019-07" db="EMBL/GenBank/DDBJ databases">
        <title>De Novo Assembly of kiwifruit Actinidia rufa.</title>
        <authorList>
            <person name="Sugita-Konishi S."/>
            <person name="Sato K."/>
            <person name="Mori E."/>
            <person name="Abe Y."/>
            <person name="Kisaki G."/>
            <person name="Hamano K."/>
            <person name="Suezawa K."/>
            <person name="Otani M."/>
            <person name="Fukuda T."/>
            <person name="Manabe T."/>
            <person name="Gomi K."/>
            <person name="Tabuchi M."/>
            <person name="Akimitsu K."/>
            <person name="Kataoka I."/>
        </authorList>
    </citation>
    <scope>NUCLEOTIDE SEQUENCE [LARGE SCALE GENOMIC DNA]</scope>
    <source>
        <strain evidence="3">cv. Fuchu</strain>
    </source>
</reference>
<gene>
    <name evidence="2" type="ORF">Acr_22g0002200</name>
</gene>
<organism evidence="2 3">
    <name type="scientific">Actinidia rufa</name>
    <dbReference type="NCBI Taxonomy" id="165716"/>
    <lineage>
        <taxon>Eukaryota</taxon>
        <taxon>Viridiplantae</taxon>
        <taxon>Streptophyta</taxon>
        <taxon>Embryophyta</taxon>
        <taxon>Tracheophyta</taxon>
        <taxon>Spermatophyta</taxon>
        <taxon>Magnoliopsida</taxon>
        <taxon>eudicotyledons</taxon>
        <taxon>Gunneridae</taxon>
        <taxon>Pentapetalae</taxon>
        <taxon>asterids</taxon>
        <taxon>Ericales</taxon>
        <taxon>Actinidiaceae</taxon>
        <taxon>Actinidia</taxon>
    </lineage>
</organism>
<dbReference type="OrthoDB" id="1748869at2759"/>
<comment type="caution">
    <text evidence="2">The sequence shown here is derived from an EMBL/GenBank/DDBJ whole genome shotgun (WGS) entry which is preliminary data.</text>
</comment>
<accession>A0A7J0GJA0</accession>
<feature type="region of interest" description="Disordered" evidence="1">
    <location>
        <begin position="1"/>
        <end position="35"/>
    </location>
</feature>
<proteinExistence type="predicted"/>